<comment type="caution">
    <text evidence="7">The sequence shown here is derived from an EMBL/GenBank/DDBJ whole genome shotgun (WGS) entry which is preliminary data.</text>
</comment>
<dbReference type="Proteomes" id="UP000186785">
    <property type="component" value="Unassembled WGS sequence"/>
</dbReference>
<sequence length="345" mass="37932">MDKNGKSSSRNSDGQLTITDVAKLAGVSPTTVSRVLNNRGYISLRTKEAVHDAMTQLGYRPNAQARALRIKQTNLIGVLFPTLSDPYYAELASQLEERLAAAGLRMLLCTTQKNYDREKYYLDLLASSRVDGIITCSHSDAIYEYQNSARAIITIQHPVTIPDIPNITCNNVDAGKQAARALLAGGVKEALVIHSSFSAKNPRHQAFHDVFKEAGIPSHCEEIDFDATPDEQRNRIEMIMESPIYRQVDSVFATNDTYASMVTSWAISNGKNVPEDLQVIGYDGAPASRNLIPALTTLVQPYNEIASNAVFALIAIMNDTPAPSQAIPRVTFHPGNTIRAKDYYL</sequence>
<dbReference type="SUPFAM" id="SSF53822">
    <property type="entry name" value="Periplasmic binding protein-like I"/>
    <property type="match status" value="1"/>
</dbReference>
<dbReference type="EMBL" id="MQSV01000001">
    <property type="protein sequence ID" value="OKL49447.1"/>
    <property type="molecule type" value="Genomic_DNA"/>
</dbReference>
<keyword evidence="1" id="KW-0678">Repressor</keyword>
<feature type="domain" description="HTH lacI-type" evidence="5">
    <location>
        <begin position="16"/>
        <end position="70"/>
    </location>
</feature>
<dbReference type="GO" id="GO:0003700">
    <property type="term" value="F:DNA-binding transcription factor activity"/>
    <property type="evidence" value="ECO:0007669"/>
    <property type="project" value="TreeGrafter"/>
</dbReference>
<evidence type="ECO:0000313" key="7">
    <source>
        <dbReference type="EMBL" id="OKL49447.1"/>
    </source>
</evidence>
<dbReference type="OrthoDB" id="37081at2"/>
<dbReference type="Gene3D" id="3.40.50.2300">
    <property type="match status" value="2"/>
</dbReference>
<dbReference type="Gene3D" id="1.10.260.40">
    <property type="entry name" value="lambda repressor-like DNA-binding domains"/>
    <property type="match status" value="1"/>
</dbReference>
<dbReference type="PROSITE" id="PS00356">
    <property type="entry name" value="HTH_LACI_1"/>
    <property type="match status" value="1"/>
</dbReference>
<reference evidence="7 8" key="1">
    <citation type="submission" date="2016-11" db="EMBL/GenBank/DDBJ databases">
        <title>Actinomyces gypaetusis sp. nov. isolated from the vulture Gypaetus barbatus in Qinghai Tibet Plateau China.</title>
        <authorList>
            <person name="Meng X."/>
        </authorList>
    </citation>
    <scope>NUCLEOTIDE SEQUENCE [LARGE SCALE GENOMIC DNA]</scope>
    <source>
        <strain evidence="7 8">VUL4_2</strain>
    </source>
</reference>
<dbReference type="CDD" id="cd01392">
    <property type="entry name" value="HTH_LacI"/>
    <property type="match status" value="1"/>
</dbReference>
<keyword evidence="2" id="KW-0805">Transcription regulation</keyword>
<keyword evidence="8" id="KW-1185">Reference proteome</keyword>
<dbReference type="InterPro" id="IPR001387">
    <property type="entry name" value="Cro/C1-type_HTH"/>
</dbReference>
<dbReference type="SUPFAM" id="SSF47413">
    <property type="entry name" value="lambda repressor-like DNA-binding domains"/>
    <property type="match status" value="1"/>
</dbReference>
<evidence type="ECO:0000259" key="5">
    <source>
        <dbReference type="PROSITE" id="PS50932"/>
    </source>
</evidence>
<dbReference type="PANTHER" id="PTHR30146:SF95">
    <property type="entry name" value="RIBOSE OPERON REPRESSOR"/>
    <property type="match status" value="1"/>
</dbReference>
<gene>
    <name evidence="7" type="ORF">BSR29_00310</name>
</gene>
<proteinExistence type="predicted"/>
<dbReference type="InterPro" id="IPR000843">
    <property type="entry name" value="HTH_LacI"/>
</dbReference>
<dbReference type="AlphaFoldDB" id="A0A1Q5PPI6"/>
<evidence type="ECO:0000256" key="1">
    <source>
        <dbReference type="ARBA" id="ARBA00022491"/>
    </source>
</evidence>
<dbReference type="RefSeq" id="WP_073708338.1">
    <property type="nucleotide sequence ID" value="NZ_MQSU01000001.1"/>
</dbReference>
<organism evidence="7 8">
    <name type="scientific">Boudabousia liubingyangii</name>
    <dbReference type="NCBI Taxonomy" id="1921764"/>
    <lineage>
        <taxon>Bacteria</taxon>
        <taxon>Bacillati</taxon>
        <taxon>Actinomycetota</taxon>
        <taxon>Actinomycetes</taxon>
        <taxon>Actinomycetales</taxon>
        <taxon>Actinomycetaceae</taxon>
        <taxon>Boudabousia</taxon>
    </lineage>
</organism>
<name>A0A1Q5PPI6_9ACTO</name>
<evidence type="ECO:0000256" key="3">
    <source>
        <dbReference type="ARBA" id="ARBA00023125"/>
    </source>
</evidence>
<evidence type="ECO:0000259" key="6">
    <source>
        <dbReference type="PROSITE" id="PS50943"/>
    </source>
</evidence>
<keyword evidence="3" id="KW-0238">DNA-binding</keyword>
<evidence type="ECO:0000313" key="8">
    <source>
        <dbReference type="Proteomes" id="UP000186785"/>
    </source>
</evidence>
<protein>
    <submittedName>
        <fullName evidence="7">Uncharacterized protein</fullName>
    </submittedName>
</protein>
<dbReference type="InterPro" id="IPR028082">
    <property type="entry name" value="Peripla_BP_I"/>
</dbReference>
<dbReference type="CDD" id="cd06291">
    <property type="entry name" value="PBP1_Qymf-like"/>
    <property type="match status" value="1"/>
</dbReference>
<accession>A0A1Q5PPI6</accession>
<dbReference type="GO" id="GO:0000976">
    <property type="term" value="F:transcription cis-regulatory region binding"/>
    <property type="evidence" value="ECO:0007669"/>
    <property type="project" value="TreeGrafter"/>
</dbReference>
<dbReference type="SMART" id="SM00354">
    <property type="entry name" value="HTH_LACI"/>
    <property type="match status" value="1"/>
</dbReference>
<evidence type="ECO:0000256" key="4">
    <source>
        <dbReference type="ARBA" id="ARBA00023163"/>
    </source>
</evidence>
<keyword evidence="4" id="KW-0804">Transcription</keyword>
<dbReference type="Pfam" id="PF00532">
    <property type="entry name" value="Peripla_BP_1"/>
    <property type="match status" value="1"/>
</dbReference>
<evidence type="ECO:0000256" key="2">
    <source>
        <dbReference type="ARBA" id="ARBA00023015"/>
    </source>
</evidence>
<dbReference type="PROSITE" id="PS50943">
    <property type="entry name" value="HTH_CROC1"/>
    <property type="match status" value="1"/>
</dbReference>
<dbReference type="PANTHER" id="PTHR30146">
    <property type="entry name" value="LACI-RELATED TRANSCRIPTIONAL REPRESSOR"/>
    <property type="match status" value="1"/>
</dbReference>
<dbReference type="InterPro" id="IPR001761">
    <property type="entry name" value="Peripla_BP/Lac1_sug-bd_dom"/>
</dbReference>
<dbReference type="PRINTS" id="PR00036">
    <property type="entry name" value="HTHLACI"/>
</dbReference>
<dbReference type="Pfam" id="PF00356">
    <property type="entry name" value="LacI"/>
    <property type="match status" value="1"/>
</dbReference>
<dbReference type="InterPro" id="IPR010982">
    <property type="entry name" value="Lambda_DNA-bd_dom_sf"/>
</dbReference>
<feature type="domain" description="HTH cro/C1-type" evidence="6">
    <location>
        <begin position="16"/>
        <end position="60"/>
    </location>
</feature>
<dbReference type="STRING" id="1921764.BSR28_02170"/>
<dbReference type="PROSITE" id="PS50932">
    <property type="entry name" value="HTH_LACI_2"/>
    <property type="match status" value="1"/>
</dbReference>